<protein>
    <submittedName>
        <fullName evidence="1">Uncharacterized protein</fullName>
    </submittedName>
</protein>
<reference evidence="1" key="1">
    <citation type="submission" date="2014-05" db="EMBL/GenBank/DDBJ databases">
        <authorList>
            <person name="Chronopoulou M."/>
        </authorList>
    </citation>
    <scope>NUCLEOTIDE SEQUENCE</scope>
    <source>
        <tissue evidence="1">Whole organism</tissue>
    </source>
</reference>
<accession>A0A0K2TV71</accession>
<proteinExistence type="predicted"/>
<sequence length="65" mass="7961">DYPTLHRLYPYNIKTFTDLASIEIRKKLKIKPLYYTRHGKIQVQYLHRRTTKRRTPYKQISLALI</sequence>
<organism evidence="1">
    <name type="scientific">Lepeophtheirus salmonis</name>
    <name type="common">Salmon louse</name>
    <name type="synonym">Caligus salmonis</name>
    <dbReference type="NCBI Taxonomy" id="72036"/>
    <lineage>
        <taxon>Eukaryota</taxon>
        <taxon>Metazoa</taxon>
        <taxon>Ecdysozoa</taxon>
        <taxon>Arthropoda</taxon>
        <taxon>Crustacea</taxon>
        <taxon>Multicrustacea</taxon>
        <taxon>Hexanauplia</taxon>
        <taxon>Copepoda</taxon>
        <taxon>Siphonostomatoida</taxon>
        <taxon>Caligidae</taxon>
        <taxon>Lepeophtheirus</taxon>
    </lineage>
</organism>
<evidence type="ECO:0000313" key="1">
    <source>
        <dbReference type="EMBL" id="CDW29933.1"/>
    </source>
</evidence>
<name>A0A0K2TV71_LEPSM</name>
<dbReference type="EMBL" id="HACA01012572">
    <property type="protein sequence ID" value="CDW29933.1"/>
    <property type="molecule type" value="Transcribed_RNA"/>
</dbReference>
<feature type="non-terminal residue" evidence="1">
    <location>
        <position position="1"/>
    </location>
</feature>
<dbReference type="AlphaFoldDB" id="A0A0K2TV71"/>